<dbReference type="GO" id="GO:0016887">
    <property type="term" value="F:ATP hydrolysis activity"/>
    <property type="evidence" value="ECO:0007669"/>
    <property type="project" value="InterPro"/>
</dbReference>
<keyword evidence="2" id="KW-0547">Nucleotide-binding</keyword>
<dbReference type="PANTHER" id="PTHR42939:SF1">
    <property type="entry name" value="ABC TRANSPORTER ATP-BINDING PROTEIN ALBC-RELATED"/>
    <property type="match status" value="1"/>
</dbReference>
<dbReference type="AlphaFoldDB" id="A0A368JG84"/>
<dbReference type="EMBL" id="QOWE01000037">
    <property type="protein sequence ID" value="RCR65704.1"/>
    <property type="molecule type" value="Genomic_DNA"/>
</dbReference>
<gene>
    <name evidence="5" type="ORF">DUE52_30695</name>
</gene>
<evidence type="ECO:0000256" key="1">
    <source>
        <dbReference type="ARBA" id="ARBA00022448"/>
    </source>
</evidence>
<keyword evidence="6" id="KW-1185">Reference proteome</keyword>
<comment type="caution">
    <text evidence="5">The sequence shown here is derived from an EMBL/GenBank/DDBJ whole genome shotgun (WGS) entry which is preliminary data.</text>
</comment>
<dbReference type="OrthoDB" id="9801987at2"/>
<accession>A0A368JG84</accession>
<keyword evidence="3 5" id="KW-0067">ATP-binding</keyword>
<evidence type="ECO:0000313" key="6">
    <source>
        <dbReference type="Proteomes" id="UP000253383"/>
    </source>
</evidence>
<evidence type="ECO:0000256" key="2">
    <source>
        <dbReference type="ARBA" id="ARBA00022741"/>
    </source>
</evidence>
<dbReference type="SUPFAM" id="SSF52540">
    <property type="entry name" value="P-loop containing nucleoside triphosphate hydrolases"/>
    <property type="match status" value="1"/>
</dbReference>
<evidence type="ECO:0000256" key="3">
    <source>
        <dbReference type="ARBA" id="ARBA00022840"/>
    </source>
</evidence>
<dbReference type="Pfam" id="PF00005">
    <property type="entry name" value="ABC_tran"/>
    <property type="match status" value="1"/>
</dbReference>
<dbReference type="InterPro" id="IPR027417">
    <property type="entry name" value="P-loop_NTPase"/>
</dbReference>
<dbReference type="Proteomes" id="UP000253383">
    <property type="component" value="Unassembled WGS sequence"/>
</dbReference>
<evidence type="ECO:0000313" key="5">
    <source>
        <dbReference type="EMBL" id="RCR65704.1"/>
    </source>
</evidence>
<dbReference type="GO" id="GO:0005524">
    <property type="term" value="F:ATP binding"/>
    <property type="evidence" value="ECO:0007669"/>
    <property type="project" value="UniProtKB-KW"/>
</dbReference>
<sequence>MLTVRNFRKEYHNRLVLAISQADFPPGIHWLKGRNGSGKTTFFRSVAGLLPFDGSLVLAGKYDIRQQPVAYRLRVNYGEAEPLYPPFLTAWELIRWVATTKQAPNPQIDELIDLFGIRDFIKTPIGTYSSGMLKKTSLVLAFLGKPSLILLDEPLITLDHATTKTVIDRIRQSREQGISFLLSSHQDVDASELPVDSVWVVQNQTLEPITQAAGL</sequence>
<proteinExistence type="predicted"/>
<dbReference type="InterPro" id="IPR051782">
    <property type="entry name" value="ABC_Transporter_VariousFunc"/>
</dbReference>
<keyword evidence="1" id="KW-0813">Transport</keyword>
<dbReference type="PANTHER" id="PTHR42939">
    <property type="entry name" value="ABC TRANSPORTER ATP-BINDING PROTEIN ALBC-RELATED"/>
    <property type="match status" value="1"/>
</dbReference>
<dbReference type="RefSeq" id="WP_114409970.1">
    <property type="nucleotide sequence ID" value="NZ_QOWE01000037.1"/>
</dbReference>
<feature type="domain" description="ABC transporter" evidence="4">
    <location>
        <begin position="2"/>
        <end position="215"/>
    </location>
</feature>
<reference evidence="5 6" key="1">
    <citation type="submission" date="2018-07" db="EMBL/GenBank/DDBJ databases">
        <title>Genome analysis of Larkinella rosea.</title>
        <authorList>
            <person name="Zhou Z."/>
            <person name="Wang G."/>
        </authorList>
    </citation>
    <scope>NUCLEOTIDE SEQUENCE [LARGE SCALE GENOMIC DNA]</scope>
    <source>
        <strain evidence="6">zzj9</strain>
    </source>
</reference>
<dbReference type="PROSITE" id="PS50893">
    <property type="entry name" value="ABC_TRANSPORTER_2"/>
    <property type="match status" value="1"/>
</dbReference>
<dbReference type="InterPro" id="IPR003439">
    <property type="entry name" value="ABC_transporter-like_ATP-bd"/>
</dbReference>
<dbReference type="Gene3D" id="3.40.50.300">
    <property type="entry name" value="P-loop containing nucleotide triphosphate hydrolases"/>
    <property type="match status" value="1"/>
</dbReference>
<evidence type="ECO:0000259" key="4">
    <source>
        <dbReference type="PROSITE" id="PS50893"/>
    </source>
</evidence>
<protein>
    <submittedName>
        <fullName evidence="5">ABC transporter ATP-binding protein</fullName>
    </submittedName>
</protein>
<organism evidence="5 6">
    <name type="scientific">Larkinella punicea</name>
    <dbReference type="NCBI Taxonomy" id="2315727"/>
    <lineage>
        <taxon>Bacteria</taxon>
        <taxon>Pseudomonadati</taxon>
        <taxon>Bacteroidota</taxon>
        <taxon>Cytophagia</taxon>
        <taxon>Cytophagales</taxon>
        <taxon>Spirosomataceae</taxon>
        <taxon>Larkinella</taxon>
    </lineage>
</organism>
<name>A0A368JG84_9BACT</name>